<dbReference type="AlphaFoldDB" id="A0A4Q9FDQ3"/>
<keyword evidence="3" id="KW-0012">Acyltransferase</keyword>
<feature type="transmembrane region" description="Helical" evidence="1">
    <location>
        <begin position="80"/>
        <end position="98"/>
    </location>
</feature>
<reference evidence="3 4" key="1">
    <citation type="submission" date="2019-02" db="EMBL/GenBank/DDBJ databases">
        <title>Hyunsoonleella sp., isolated from marine sediment.</title>
        <authorList>
            <person name="Liu B.-T."/>
        </authorList>
    </citation>
    <scope>NUCLEOTIDE SEQUENCE [LARGE SCALE GENOMIC DNA]</scope>
    <source>
        <strain evidence="3 4">T58</strain>
    </source>
</reference>
<name>A0A4Q9FDQ3_9FLAO</name>
<dbReference type="Pfam" id="PF01757">
    <property type="entry name" value="Acyl_transf_3"/>
    <property type="match status" value="1"/>
</dbReference>
<dbReference type="GO" id="GO:0016747">
    <property type="term" value="F:acyltransferase activity, transferring groups other than amino-acyl groups"/>
    <property type="evidence" value="ECO:0007669"/>
    <property type="project" value="InterPro"/>
</dbReference>
<keyword evidence="1" id="KW-0812">Transmembrane</keyword>
<accession>A0A4Q9FDQ3</accession>
<feature type="transmembrane region" description="Helical" evidence="1">
    <location>
        <begin position="12"/>
        <end position="31"/>
    </location>
</feature>
<keyword evidence="1" id="KW-0472">Membrane</keyword>
<evidence type="ECO:0000256" key="1">
    <source>
        <dbReference type="SAM" id="Phobius"/>
    </source>
</evidence>
<feature type="transmembrane region" description="Helical" evidence="1">
    <location>
        <begin position="37"/>
        <end position="59"/>
    </location>
</feature>
<feature type="transmembrane region" description="Helical" evidence="1">
    <location>
        <begin position="198"/>
        <end position="216"/>
    </location>
</feature>
<keyword evidence="1" id="KW-1133">Transmembrane helix</keyword>
<feature type="transmembrane region" description="Helical" evidence="1">
    <location>
        <begin position="144"/>
        <end position="165"/>
    </location>
</feature>
<dbReference type="GO" id="GO:0016020">
    <property type="term" value="C:membrane"/>
    <property type="evidence" value="ECO:0007669"/>
    <property type="project" value="TreeGrafter"/>
</dbReference>
<dbReference type="PANTHER" id="PTHR23028">
    <property type="entry name" value="ACETYLTRANSFERASE"/>
    <property type="match status" value="1"/>
</dbReference>
<dbReference type="GO" id="GO:0000271">
    <property type="term" value="P:polysaccharide biosynthetic process"/>
    <property type="evidence" value="ECO:0007669"/>
    <property type="project" value="TreeGrafter"/>
</dbReference>
<comment type="caution">
    <text evidence="3">The sequence shown here is derived from an EMBL/GenBank/DDBJ whole genome shotgun (WGS) entry which is preliminary data.</text>
</comment>
<dbReference type="OrthoDB" id="9796461at2"/>
<keyword evidence="4" id="KW-1185">Reference proteome</keyword>
<feature type="transmembrane region" description="Helical" evidence="1">
    <location>
        <begin position="301"/>
        <end position="325"/>
    </location>
</feature>
<sequence>MHKINTNNFDFLRVLFASTVAIAHLIKLAQIPELQPYIHLFNARLAIDGFFIISGFLIAKSYERNKNFKIYIEKRIKRIVPAYFFVILFCGLSFSLISTNTMSEYFFNLQFWKYLLANLSFQNYFEPCLPGVFNNNLLCAVNGALWTIKIEEAFYLLLPIFYYLIDFKKVNVYLLSAIIYIVSIVYFNYFSVIDMYRIAKQLPGALAFFITGVVFFKNFNLLIKWKHYLIVPCFLFFILEQYVFQTQILKPITFGFMVFYIAYSFSWLNNFGKYGDFTYGIYIYHFPIIQVFVYYDLFNKYGYISASFLVLMLVLVASIASWYLLELRYLSKNRKLRYQKINIEWFSNK</sequence>
<evidence type="ECO:0000313" key="3">
    <source>
        <dbReference type="EMBL" id="TBN00210.1"/>
    </source>
</evidence>
<protein>
    <submittedName>
        <fullName evidence="3">Acyltransferase</fullName>
    </submittedName>
</protein>
<feature type="transmembrane region" description="Helical" evidence="1">
    <location>
        <begin position="228"/>
        <end position="245"/>
    </location>
</feature>
<evidence type="ECO:0000313" key="4">
    <source>
        <dbReference type="Proteomes" id="UP000291142"/>
    </source>
</evidence>
<gene>
    <name evidence="3" type="ORF">EYD45_14825</name>
</gene>
<dbReference type="PANTHER" id="PTHR23028:SF53">
    <property type="entry name" value="ACYL_TRANSF_3 DOMAIN-CONTAINING PROTEIN"/>
    <property type="match status" value="1"/>
</dbReference>
<feature type="domain" description="Acyltransferase 3" evidence="2">
    <location>
        <begin position="8"/>
        <end position="324"/>
    </location>
</feature>
<proteinExistence type="predicted"/>
<feature type="transmembrane region" description="Helical" evidence="1">
    <location>
        <begin position="251"/>
        <end position="270"/>
    </location>
</feature>
<dbReference type="InterPro" id="IPR002656">
    <property type="entry name" value="Acyl_transf_3_dom"/>
</dbReference>
<feature type="transmembrane region" description="Helical" evidence="1">
    <location>
        <begin position="172"/>
        <end position="192"/>
    </location>
</feature>
<dbReference type="EMBL" id="SIRT01000015">
    <property type="protein sequence ID" value="TBN00210.1"/>
    <property type="molecule type" value="Genomic_DNA"/>
</dbReference>
<keyword evidence="3" id="KW-0808">Transferase</keyword>
<feature type="transmembrane region" description="Helical" evidence="1">
    <location>
        <begin position="277"/>
        <end position="295"/>
    </location>
</feature>
<organism evidence="3 4">
    <name type="scientific">Hyunsoonleella flava</name>
    <dbReference type="NCBI Taxonomy" id="2527939"/>
    <lineage>
        <taxon>Bacteria</taxon>
        <taxon>Pseudomonadati</taxon>
        <taxon>Bacteroidota</taxon>
        <taxon>Flavobacteriia</taxon>
        <taxon>Flavobacteriales</taxon>
        <taxon>Flavobacteriaceae</taxon>
    </lineage>
</organism>
<dbReference type="InterPro" id="IPR050879">
    <property type="entry name" value="Acyltransferase_3"/>
</dbReference>
<dbReference type="Proteomes" id="UP000291142">
    <property type="component" value="Unassembled WGS sequence"/>
</dbReference>
<evidence type="ECO:0000259" key="2">
    <source>
        <dbReference type="Pfam" id="PF01757"/>
    </source>
</evidence>